<dbReference type="EC" id="2.7.10.2" evidence="2"/>
<name>A0ABP8IYQ8_9BACT</name>
<comment type="similarity">
    <text evidence="1">Belongs to the CpsD/CapB family.</text>
</comment>
<keyword evidence="9" id="KW-0812">Transmembrane</keyword>
<evidence type="ECO:0000256" key="1">
    <source>
        <dbReference type="ARBA" id="ARBA00007316"/>
    </source>
</evidence>
<keyword evidence="9" id="KW-1133">Transmembrane helix</keyword>
<feature type="transmembrane region" description="Helical" evidence="9">
    <location>
        <begin position="515"/>
        <end position="536"/>
    </location>
</feature>
<dbReference type="InterPro" id="IPR027417">
    <property type="entry name" value="P-loop_NTPase"/>
</dbReference>
<protein>
    <recommendedName>
        <fullName evidence="2">non-specific protein-tyrosine kinase</fullName>
        <ecNumber evidence="2">2.7.10.2</ecNumber>
    </recommendedName>
</protein>
<dbReference type="RefSeq" id="WP_345223711.1">
    <property type="nucleotide sequence ID" value="NZ_BAABHA010000004.1"/>
</dbReference>
<dbReference type="Proteomes" id="UP001500454">
    <property type="component" value="Unassembled WGS sequence"/>
</dbReference>
<dbReference type="PANTHER" id="PTHR32309:SF13">
    <property type="entry name" value="FERRIC ENTEROBACTIN TRANSPORT PROTEIN FEPE"/>
    <property type="match status" value="1"/>
</dbReference>
<dbReference type="SUPFAM" id="SSF52540">
    <property type="entry name" value="P-loop containing nucleoside triphosphate hydrolases"/>
    <property type="match status" value="1"/>
</dbReference>
<evidence type="ECO:0000256" key="6">
    <source>
        <dbReference type="ARBA" id="ARBA00022840"/>
    </source>
</evidence>
<keyword evidence="6" id="KW-0067">ATP-binding</keyword>
<keyword evidence="3" id="KW-0808">Transferase</keyword>
<evidence type="ECO:0000256" key="4">
    <source>
        <dbReference type="ARBA" id="ARBA00022741"/>
    </source>
</evidence>
<dbReference type="GO" id="GO:0016301">
    <property type="term" value="F:kinase activity"/>
    <property type="evidence" value="ECO:0007669"/>
    <property type="project" value="UniProtKB-KW"/>
</dbReference>
<evidence type="ECO:0000256" key="5">
    <source>
        <dbReference type="ARBA" id="ARBA00022777"/>
    </source>
</evidence>
<evidence type="ECO:0000313" key="11">
    <source>
        <dbReference type="EMBL" id="GAA4380760.1"/>
    </source>
</evidence>
<evidence type="ECO:0000256" key="9">
    <source>
        <dbReference type="SAM" id="Phobius"/>
    </source>
</evidence>
<evidence type="ECO:0000313" key="12">
    <source>
        <dbReference type="Proteomes" id="UP001500454"/>
    </source>
</evidence>
<keyword evidence="12" id="KW-1185">Reference proteome</keyword>
<evidence type="ECO:0000256" key="3">
    <source>
        <dbReference type="ARBA" id="ARBA00022679"/>
    </source>
</evidence>
<dbReference type="CDD" id="cd05387">
    <property type="entry name" value="BY-kinase"/>
    <property type="match status" value="1"/>
</dbReference>
<dbReference type="Gene3D" id="3.40.50.300">
    <property type="entry name" value="P-loop containing nucleotide triphosphate hydrolases"/>
    <property type="match status" value="1"/>
</dbReference>
<sequence>MEPRTTTAPDELDLNELFFRLKNRWPLFLVGLLVAGAAAYLYLQVKAPVYDFRSTMLLGNQSSGSKRAQELLQLLEVKDRGVKMEDEIGLISSAGMVREALLRLPEFQVSYFVAPNTWLNKLRDLQVRELPVGTVPFRVVPDPAAPQLSGTRVAVQILPNGQYRLQAKADRAALSSLPTGELVRQVLDLELDEVVKAGQPLRHPLLSITIQPVPGVPSTANERYSFQLNDLTSLAEGYAGRLVVRNLDHESRIIELTTKGTVPVKEKQFLDTLMSVFIAADLHEKNQTGRKTLDFLDNEIAKLSQSRSQSASALSSFRASRGVVDVSAQSNSGIQQLSNLELERSRVESQRKFYENLLHTVRFSQDMSALSAAGVTDPVLNSLILQLADLSTQKAGLVVNASDRNPLVAVLDEKIKGLKASLEQNLNSSIRSSNYQLSDLNKQLSRVRGDMDRLPENERQLAVLKNKSDFNDKNYNFLVEKRAEASIALATNATDKKVIDAATMAGDGPSAPRPMFVGLIALLAGLLTPLGAALLLDKTNRRIQSKEDLAEVTKIPMLGVVAHGTHADREEMLTTPKGPIAESFRSIRVNLQYLSAGLDKKVLGVTSSVPGEGKTFCAVNLAAELAQSGRRVVLLETDLRRPTVASYFNLDPDSPGLSNYLADLNPLEECLRPTGLKRFDVITCGEIPPNPTELLETDRMGALIEHLRAEYDYVLLDTPPVGYVSEYFVLLRHLDANVYVVRQNYTDRSLVNQIDELYREQKIKHVYIIINDVHFTKTYEYRYKQKAYAYGGYN</sequence>
<comment type="caution">
    <text evidence="11">The sequence shown here is derived from an EMBL/GenBank/DDBJ whole genome shotgun (WGS) entry which is preliminary data.</text>
</comment>
<evidence type="ECO:0000256" key="7">
    <source>
        <dbReference type="ARBA" id="ARBA00023137"/>
    </source>
</evidence>
<dbReference type="Pfam" id="PF13614">
    <property type="entry name" value="AAA_31"/>
    <property type="match status" value="1"/>
</dbReference>
<feature type="domain" description="AAA" evidence="10">
    <location>
        <begin position="605"/>
        <end position="721"/>
    </location>
</feature>
<accession>A0ABP8IYQ8</accession>
<evidence type="ECO:0000256" key="8">
    <source>
        <dbReference type="ARBA" id="ARBA00051245"/>
    </source>
</evidence>
<dbReference type="InterPro" id="IPR005702">
    <property type="entry name" value="Wzc-like_C"/>
</dbReference>
<dbReference type="EMBL" id="BAABHA010000004">
    <property type="protein sequence ID" value="GAA4380760.1"/>
    <property type="molecule type" value="Genomic_DNA"/>
</dbReference>
<keyword evidence="7" id="KW-0829">Tyrosine-protein kinase</keyword>
<dbReference type="InterPro" id="IPR050445">
    <property type="entry name" value="Bact_polysacc_biosynth/exp"/>
</dbReference>
<dbReference type="InterPro" id="IPR025669">
    <property type="entry name" value="AAA_dom"/>
</dbReference>
<dbReference type="PANTHER" id="PTHR32309">
    <property type="entry name" value="TYROSINE-PROTEIN KINASE"/>
    <property type="match status" value="1"/>
</dbReference>
<reference evidence="12" key="1">
    <citation type="journal article" date="2019" name="Int. J. Syst. Evol. Microbiol.">
        <title>The Global Catalogue of Microorganisms (GCM) 10K type strain sequencing project: providing services to taxonomists for standard genome sequencing and annotation.</title>
        <authorList>
            <consortium name="The Broad Institute Genomics Platform"/>
            <consortium name="The Broad Institute Genome Sequencing Center for Infectious Disease"/>
            <person name="Wu L."/>
            <person name="Ma J."/>
        </authorList>
    </citation>
    <scope>NUCLEOTIDE SEQUENCE [LARGE SCALE GENOMIC DNA]</scope>
    <source>
        <strain evidence="12">JCM 17924</strain>
    </source>
</reference>
<gene>
    <name evidence="11" type="ORF">GCM10023186_19590</name>
</gene>
<proteinExistence type="inferred from homology"/>
<dbReference type="NCBIfam" id="TIGR01007">
    <property type="entry name" value="eps_fam"/>
    <property type="match status" value="1"/>
</dbReference>
<evidence type="ECO:0000259" key="10">
    <source>
        <dbReference type="Pfam" id="PF13614"/>
    </source>
</evidence>
<keyword evidence="5 11" id="KW-0418">Kinase</keyword>
<organism evidence="11 12">
    <name type="scientific">Hymenobacter koreensis</name>
    <dbReference type="NCBI Taxonomy" id="1084523"/>
    <lineage>
        <taxon>Bacteria</taxon>
        <taxon>Pseudomonadati</taxon>
        <taxon>Bacteroidota</taxon>
        <taxon>Cytophagia</taxon>
        <taxon>Cytophagales</taxon>
        <taxon>Hymenobacteraceae</taxon>
        <taxon>Hymenobacter</taxon>
    </lineage>
</organism>
<feature type="transmembrane region" description="Helical" evidence="9">
    <location>
        <begin position="25"/>
        <end position="43"/>
    </location>
</feature>
<keyword evidence="9" id="KW-0472">Membrane</keyword>
<keyword evidence="4" id="KW-0547">Nucleotide-binding</keyword>
<evidence type="ECO:0000256" key="2">
    <source>
        <dbReference type="ARBA" id="ARBA00011903"/>
    </source>
</evidence>
<comment type="catalytic activity">
    <reaction evidence="8">
        <text>L-tyrosyl-[protein] + ATP = O-phospho-L-tyrosyl-[protein] + ADP + H(+)</text>
        <dbReference type="Rhea" id="RHEA:10596"/>
        <dbReference type="Rhea" id="RHEA-COMP:10136"/>
        <dbReference type="Rhea" id="RHEA-COMP:20101"/>
        <dbReference type="ChEBI" id="CHEBI:15378"/>
        <dbReference type="ChEBI" id="CHEBI:30616"/>
        <dbReference type="ChEBI" id="CHEBI:46858"/>
        <dbReference type="ChEBI" id="CHEBI:61978"/>
        <dbReference type="ChEBI" id="CHEBI:456216"/>
        <dbReference type="EC" id="2.7.10.2"/>
    </reaction>
</comment>